<evidence type="ECO:0000256" key="7">
    <source>
        <dbReference type="PROSITE-ProRule" id="PRU01211"/>
    </source>
</evidence>
<keyword evidence="2 6" id="KW-0964">Secreted</keyword>
<keyword evidence="5" id="KW-0325">Glycoprotein</keyword>
<accession>A0AA36GFH3</accession>
<dbReference type="GO" id="GO:0004222">
    <property type="term" value="F:metalloendopeptidase activity"/>
    <property type="evidence" value="ECO:0007669"/>
    <property type="project" value="UniProtKB-UniRule"/>
</dbReference>
<keyword evidence="3" id="KW-0732">Signal</keyword>
<dbReference type="AlphaFoldDB" id="A0AA36GFH3"/>
<keyword evidence="7 8" id="KW-0378">Hydrolase</keyword>
<reference evidence="10" key="1">
    <citation type="submission" date="2023-07" db="EMBL/GenBank/DDBJ databases">
        <authorList>
            <consortium name="CYATHOMIX"/>
        </authorList>
    </citation>
    <scope>NUCLEOTIDE SEQUENCE</scope>
    <source>
        <strain evidence="10">N/A</strain>
    </source>
</reference>
<evidence type="ECO:0000259" key="9">
    <source>
        <dbReference type="PROSITE" id="PS51864"/>
    </source>
</evidence>
<dbReference type="PIRSF" id="PIRSF036365">
    <property type="entry name" value="Astacin_nematoda"/>
    <property type="match status" value="1"/>
</dbReference>
<dbReference type="PANTHER" id="PTHR10127">
    <property type="entry name" value="DISCOIDIN, CUB, EGF, LAMININ , AND ZINC METALLOPROTEASE DOMAIN CONTAINING"/>
    <property type="match status" value="1"/>
</dbReference>
<evidence type="ECO:0000256" key="6">
    <source>
        <dbReference type="PIRNR" id="PIRNR036365"/>
    </source>
</evidence>
<dbReference type="SUPFAM" id="SSF55486">
    <property type="entry name" value="Metalloproteases ('zincins'), catalytic domain"/>
    <property type="match status" value="1"/>
</dbReference>
<protein>
    <recommendedName>
        <fullName evidence="6">Zinc metalloproteinase</fullName>
    </recommendedName>
</protein>
<name>A0AA36GFH3_CYLNA</name>
<keyword evidence="4" id="KW-1015">Disulfide bond</keyword>
<evidence type="ECO:0000256" key="4">
    <source>
        <dbReference type="ARBA" id="ARBA00023157"/>
    </source>
</evidence>
<proteinExistence type="predicted"/>
<dbReference type="EMBL" id="CATQJL010000112">
    <property type="protein sequence ID" value="CAJ0592554.1"/>
    <property type="molecule type" value="Genomic_DNA"/>
</dbReference>
<comment type="subcellular location">
    <subcellularLocation>
        <location evidence="1 6">Secreted</location>
    </subcellularLocation>
</comment>
<dbReference type="GO" id="GO:0005576">
    <property type="term" value="C:extracellular region"/>
    <property type="evidence" value="ECO:0007669"/>
    <property type="project" value="UniProtKB-SubCell"/>
</dbReference>
<dbReference type="Pfam" id="PF01400">
    <property type="entry name" value="Astacin"/>
    <property type="match status" value="2"/>
</dbReference>
<dbReference type="InterPro" id="IPR001506">
    <property type="entry name" value="Peptidase_M12A"/>
</dbReference>
<sequence>MYPALLHVCIVRAVSEEIDKTFNHTILNKAELLYMHERIHAQEGIVRRSLELSPQRQAALENIERRLVNAHEVAFRDIETINEQEGIGRFLYQGDIVLKKWQLDELVGNDDERHRWKRQAFRDHNYPFTIWPDGVVYYSFHSNTSDKVREVFAKGVWEWQRHTCLNFSESYTVEGRIEVVADTGCWSYVGKLHGVQELSLGAKCQMVNFSNEDSTGCTQVGIATHEIGHALGFLHTHSRHDRDQYIMFDLDAVEPSLVEQFNKEPASRNHNYGIPYDYGSVMHYNSRCAAKDNSAMGDRTMVPLTAAYVDTLGSHFLSFYEKLMMNIHYNCLGRCISSDSPAKCEMGGFPNPRNCTKCVCPSGYGGRLCNRRPKGCGRILQALTQERTFVDRVGHEGVTDFEQMVDFEKCYYWIKAPKGRKIEIKTQKDQRATGYRRDRNT</sequence>
<dbReference type="InterPro" id="IPR024079">
    <property type="entry name" value="MetalloPept_cat_dom_sf"/>
</dbReference>
<dbReference type="InterPro" id="IPR034035">
    <property type="entry name" value="Astacin-like_dom"/>
</dbReference>
<keyword evidence="7 8" id="KW-0479">Metal-binding</keyword>
<dbReference type="PROSITE" id="PS51864">
    <property type="entry name" value="ASTACIN"/>
    <property type="match status" value="1"/>
</dbReference>
<organism evidence="10 11">
    <name type="scientific">Cylicocyclus nassatus</name>
    <name type="common">Nematode worm</name>
    <dbReference type="NCBI Taxonomy" id="53992"/>
    <lineage>
        <taxon>Eukaryota</taxon>
        <taxon>Metazoa</taxon>
        <taxon>Ecdysozoa</taxon>
        <taxon>Nematoda</taxon>
        <taxon>Chromadorea</taxon>
        <taxon>Rhabditida</taxon>
        <taxon>Rhabditina</taxon>
        <taxon>Rhabditomorpha</taxon>
        <taxon>Strongyloidea</taxon>
        <taxon>Strongylidae</taxon>
        <taxon>Cylicocyclus</taxon>
    </lineage>
</organism>
<dbReference type="InterPro" id="IPR006026">
    <property type="entry name" value="Peptidase_Metallo"/>
</dbReference>
<keyword evidence="7 8" id="KW-0482">Metalloprotease</keyword>
<dbReference type="InterPro" id="IPR017050">
    <property type="entry name" value="Metallopeptidase_nem"/>
</dbReference>
<dbReference type="GO" id="GO:0018996">
    <property type="term" value="P:molting cycle, collagen and cuticulin-based cuticle"/>
    <property type="evidence" value="ECO:0007669"/>
    <property type="project" value="InterPro"/>
</dbReference>
<evidence type="ECO:0000256" key="1">
    <source>
        <dbReference type="ARBA" id="ARBA00004613"/>
    </source>
</evidence>
<comment type="caution">
    <text evidence="10">The sequence shown here is derived from an EMBL/GenBank/DDBJ whole genome shotgun (WGS) entry which is preliminary data.</text>
</comment>
<evidence type="ECO:0000313" key="10">
    <source>
        <dbReference type="EMBL" id="CAJ0592554.1"/>
    </source>
</evidence>
<evidence type="ECO:0000256" key="3">
    <source>
        <dbReference type="ARBA" id="ARBA00022729"/>
    </source>
</evidence>
<feature type="active site" evidence="7">
    <location>
        <position position="226"/>
    </location>
</feature>
<keyword evidence="11" id="KW-1185">Reference proteome</keyword>
<evidence type="ECO:0000256" key="8">
    <source>
        <dbReference type="RuleBase" id="RU361183"/>
    </source>
</evidence>
<dbReference type="SMART" id="SM00235">
    <property type="entry name" value="ZnMc"/>
    <property type="match status" value="1"/>
</dbReference>
<comment type="caution">
    <text evidence="7">Lacks conserved residue(s) required for the propagation of feature annotation.</text>
</comment>
<dbReference type="PANTHER" id="PTHR10127:SF793">
    <property type="entry name" value="ZINC METALLOPROTEINASE NAS-31"/>
    <property type="match status" value="1"/>
</dbReference>
<feature type="domain" description="Peptidase M12A" evidence="9">
    <location>
        <begin position="119"/>
        <end position="332"/>
    </location>
</feature>
<dbReference type="CDD" id="cd04280">
    <property type="entry name" value="ZnMc_astacin_like"/>
    <property type="match status" value="1"/>
</dbReference>
<feature type="binding site" evidence="7">
    <location>
        <position position="225"/>
    </location>
    <ligand>
        <name>Zn(2+)</name>
        <dbReference type="ChEBI" id="CHEBI:29105"/>
        <note>catalytic</note>
    </ligand>
</feature>
<evidence type="ECO:0000256" key="2">
    <source>
        <dbReference type="ARBA" id="ARBA00022525"/>
    </source>
</evidence>
<feature type="binding site" evidence="7">
    <location>
        <position position="229"/>
    </location>
    <ligand>
        <name>Zn(2+)</name>
        <dbReference type="ChEBI" id="CHEBI:29105"/>
        <note>catalytic</note>
    </ligand>
</feature>
<evidence type="ECO:0000313" key="11">
    <source>
        <dbReference type="Proteomes" id="UP001176961"/>
    </source>
</evidence>
<evidence type="ECO:0000256" key="5">
    <source>
        <dbReference type="ARBA" id="ARBA00023180"/>
    </source>
</evidence>
<feature type="binding site" evidence="7">
    <location>
        <position position="235"/>
    </location>
    <ligand>
        <name>Zn(2+)</name>
        <dbReference type="ChEBI" id="CHEBI:29105"/>
        <note>catalytic</note>
    </ligand>
</feature>
<comment type="cofactor">
    <cofactor evidence="7 8">
        <name>Zn(2+)</name>
        <dbReference type="ChEBI" id="CHEBI:29105"/>
    </cofactor>
    <text evidence="7 8">Binds 1 zinc ion per subunit.</text>
</comment>
<dbReference type="PRINTS" id="PR00480">
    <property type="entry name" value="ASTACIN"/>
</dbReference>
<keyword evidence="7 8" id="KW-0645">Protease</keyword>
<dbReference type="Proteomes" id="UP001176961">
    <property type="component" value="Unassembled WGS sequence"/>
</dbReference>
<gene>
    <name evidence="10" type="ORF">CYNAS_LOCUS4537</name>
</gene>
<keyword evidence="7 8" id="KW-0862">Zinc</keyword>
<dbReference type="Gene3D" id="3.40.390.10">
    <property type="entry name" value="Collagenase (Catalytic Domain)"/>
    <property type="match status" value="1"/>
</dbReference>
<dbReference type="GO" id="GO:0008270">
    <property type="term" value="F:zinc ion binding"/>
    <property type="evidence" value="ECO:0007669"/>
    <property type="project" value="UniProtKB-UniRule"/>
</dbReference>
<dbReference type="GO" id="GO:0006508">
    <property type="term" value="P:proteolysis"/>
    <property type="evidence" value="ECO:0007669"/>
    <property type="project" value="UniProtKB-KW"/>
</dbReference>